<keyword evidence="10" id="KW-1185">Reference proteome</keyword>
<dbReference type="Pfam" id="PF14484">
    <property type="entry name" value="FISNA"/>
    <property type="match status" value="1"/>
</dbReference>
<feature type="region of interest" description="Disordered" evidence="7">
    <location>
        <begin position="73"/>
        <end position="93"/>
    </location>
</feature>
<evidence type="ECO:0000256" key="6">
    <source>
        <dbReference type="ARBA" id="ARBA00022840"/>
    </source>
</evidence>
<dbReference type="InterPro" id="IPR011029">
    <property type="entry name" value="DEATH-like_dom_sf"/>
</dbReference>
<keyword evidence="3" id="KW-0433">Leucine-rich repeat</keyword>
<dbReference type="Pfam" id="PF05729">
    <property type="entry name" value="NACHT"/>
    <property type="match status" value="1"/>
</dbReference>
<sequence>MMDNSHFEPMVSLSDSASIGEAVSGREQSEPYEDDDLFYIPERRPSLQLEQSLMDTSHWHYVEQAFPPALSYGSMTSEENLSNMDDEEGSSTRVQLKRAESYSSCYSLDSDDCEKLIPKVRDETATELSDTLELIQDPNEFRHPALTVAFTFKAICITLLELSEDNLMNFKILLWKRYPQSFSTPPQSVDLVDLVDRLLECYNLEVSLQITKTLLEALMQRRLVKLLQSLCIRNEVRYELSKTLKKTYGEIEDDSAGQGERRPFDHIFTDLDITSTCNNGPNIEHEVRTIARLDTNSKPGEKLSTKDILSTERLEETNVKLVLITGVAGSGKSMAVRKLILDWIEGRSHQHVSFIFPLPFRELHKFKDSEVSLLQIIQTLYPETKNLRDQDYTGDNCKVMFIFDGLDEYKEHFDFQDTSILSDHTEVTTLDVIVVNLLRARLLYRGIYLVFSRPRLEGCIPYDTPHDEIEVRGFSDPEKDNYFRKRFQNPDQGARVIAYINSSKTLRIMCHLPLFCSLLADEYQHIFREHGIQAQLPRSITYMYTKLLFALTGQRRILRASPWGPDKEGDFLMILGKLAFNMLEKGTFQLSRYEWEGLELDNEEAVTNSGLCTVYVIKPHIFCQEKVFSFIHPTMQEYLAALYVFLSFRNQGKNLFEPPLKEKFKGMFKGQKPMELYRSAVDKSLQCDDGKLDIFLRFLLGTTLKSNLDLLQPFCTPSPKWQAVAEEAAAFIRKRIKENQHPNRIGNLSCCLEELGV</sequence>
<dbReference type="GO" id="GO:0005737">
    <property type="term" value="C:cytoplasm"/>
    <property type="evidence" value="ECO:0007669"/>
    <property type="project" value="UniProtKB-SubCell"/>
</dbReference>
<dbReference type="Proteomes" id="UP001346869">
    <property type="component" value="Unassembled WGS sequence"/>
</dbReference>
<evidence type="ECO:0000256" key="1">
    <source>
        <dbReference type="ARBA" id="ARBA00004496"/>
    </source>
</evidence>
<dbReference type="PANTHER" id="PTHR24106">
    <property type="entry name" value="NACHT, LRR AND CARD DOMAINS-CONTAINING"/>
    <property type="match status" value="1"/>
</dbReference>
<dbReference type="InterPro" id="IPR041075">
    <property type="entry name" value="NOD1/2_WH"/>
</dbReference>
<evidence type="ECO:0000259" key="8">
    <source>
        <dbReference type="PROSITE" id="PS50837"/>
    </source>
</evidence>
<keyword evidence="4" id="KW-0677">Repeat</keyword>
<dbReference type="InterPro" id="IPR041267">
    <property type="entry name" value="NLRP_HD2"/>
</dbReference>
<protein>
    <recommendedName>
        <fullName evidence="8">NACHT domain-containing protein</fullName>
    </recommendedName>
</protein>
<accession>A0AAN7XG99</accession>
<evidence type="ECO:0000256" key="3">
    <source>
        <dbReference type="ARBA" id="ARBA00022614"/>
    </source>
</evidence>
<dbReference type="Pfam" id="PF17776">
    <property type="entry name" value="NLRC4_HD2"/>
    <property type="match status" value="1"/>
</dbReference>
<feature type="domain" description="NACHT" evidence="8">
    <location>
        <begin position="320"/>
        <end position="441"/>
    </location>
</feature>
<dbReference type="AlphaFoldDB" id="A0AAN7XG99"/>
<dbReference type="EMBL" id="JAUZQC010000015">
    <property type="protein sequence ID" value="KAK5859150.1"/>
    <property type="molecule type" value="Genomic_DNA"/>
</dbReference>
<evidence type="ECO:0000256" key="4">
    <source>
        <dbReference type="ARBA" id="ARBA00022737"/>
    </source>
</evidence>
<reference evidence="9 10" key="2">
    <citation type="journal article" date="2023" name="Mol. Biol. Evol.">
        <title>Genomics of Secondarily Temperate Adaptation in the Only Non-Antarctic Icefish.</title>
        <authorList>
            <person name="Rivera-Colon A.G."/>
            <person name="Rayamajhi N."/>
            <person name="Minhas B.F."/>
            <person name="Madrigal G."/>
            <person name="Bilyk K.T."/>
            <person name="Yoon V."/>
            <person name="Hune M."/>
            <person name="Gregory S."/>
            <person name="Cheng C.H.C."/>
            <person name="Catchen J.M."/>
        </authorList>
    </citation>
    <scope>NUCLEOTIDE SEQUENCE [LARGE SCALE GENOMIC DNA]</scope>
    <source>
        <strain evidence="9">JMC-PN-2008</strain>
    </source>
</reference>
<gene>
    <name evidence="9" type="ORF">PBY51_003237</name>
</gene>
<evidence type="ECO:0000313" key="10">
    <source>
        <dbReference type="Proteomes" id="UP001346869"/>
    </source>
</evidence>
<keyword evidence="5" id="KW-0547">Nucleotide-binding</keyword>
<dbReference type="SMART" id="SM01288">
    <property type="entry name" value="FISNA"/>
    <property type="match status" value="1"/>
</dbReference>
<organism evidence="9 10">
    <name type="scientific">Eleginops maclovinus</name>
    <name type="common">Patagonian blennie</name>
    <name type="synonym">Eleginus maclovinus</name>
    <dbReference type="NCBI Taxonomy" id="56733"/>
    <lineage>
        <taxon>Eukaryota</taxon>
        <taxon>Metazoa</taxon>
        <taxon>Chordata</taxon>
        <taxon>Craniata</taxon>
        <taxon>Vertebrata</taxon>
        <taxon>Euteleostomi</taxon>
        <taxon>Actinopterygii</taxon>
        <taxon>Neopterygii</taxon>
        <taxon>Teleostei</taxon>
        <taxon>Neoteleostei</taxon>
        <taxon>Acanthomorphata</taxon>
        <taxon>Eupercaria</taxon>
        <taxon>Perciformes</taxon>
        <taxon>Notothenioidei</taxon>
        <taxon>Eleginopidae</taxon>
        <taxon>Eleginops</taxon>
    </lineage>
</organism>
<dbReference type="Gene3D" id="3.40.50.300">
    <property type="entry name" value="P-loop containing nucleotide triphosphate hydrolases"/>
    <property type="match status" value="1"/>
</dbReference>
<reference evidence="9 10" key="1">
    <citation type="journal article" date="2023" name="Genes (Basel)">
        <title>Chromosome-Level Genome Assembly and Circadian Gene Repertoire of the Patagonia Blennie Eleginops maclovinus-The Closest Ancestral Proxy of Antarctic Cryonotothenioids.</title>
        <authorList>
            <person name="Cheng C.C."/>
            <person name="Rivera-Colon A.G."/>
            <person name="Minhas B.F."/>
            <person name="Wilson L."/>
            <person name="Rayamajhi N."/>
            <person name="Vargas-Chacoff L."/>
            <person name="Catchen J.M."/>
        </authorList>
    </citation>
    <scope>NUCLEOTIDE SEQUENCE [LARGE SCALE GENOMIC DNA]</scope>
    <source>
        <strain evidence="9">JMC-PN-2008</strain>
    </source>
</reference>
<evidence type="ECO:0000256" key="7">
    <source>
        <dbReference type="SAM" id="MobiDB-lite"/>
    </source>
</evidence>
<evidence type="ECO:0000313" key="9">
    <source>
        <dbReference type="EMBL" id="KAK5859150.1"/>
    </source>
</evidence>
<dbReference type="PROSITE" id="PS50837">
    <property type="entry name" value="NACHT"/>
    <property type="match status" value="1"/>
</dbReference>
<dbReference type="Pfam" id="PF17779">
    <property type="entry name" value="WHD_NOD2"/>
    <property type="match status" value="1"/>
</dbReference>
<evidence type="ECO:0000256" key="2">
    <source>
        <dbReference type="ARBA" id="ARBA00022490"/>
    </source>
</evidence>
<feature type="compositionally biased region" description="Polar residues" evidence="7">
    <location>
        <begin position="73"/>
        <end position="83"/>
    </location>
</feature>
<proteinExistence type="predicted"/>
<comment type="subcellular location">
    <subcellularLocation>
        <location evidence="1">Cytoplasm</location>
    </subcellularLocation>
</comment>
<evidence type="ECO:0000256" key="5">
    <source>
        <dbReference type="ARBA" id="ARBA00022741"/>
    </source>
</evidence>
<keyword evidence="2" id="KW-0963">Cytoplasm</keyword>
<dbReference type="InterPro" id="IPR007111">
    <property type="entry name" value="NACHT_NTPase"/>
</dbReference>
<dbReference type="InterPro" id="IPR051261">
    <property type="entry name" value="NLR"/>
</dbReference>
<feature type="region of interest" description="Disordered" evidence="7">
    <location>
        <begin position="1"/>
        <end position="33"/>
    </location>
</feature>
<dbReference type="InterPro" id="IPR027417">
    <property type="entry name" value="P-loop_NTPase"/>
</dbReference>
<name>A0AAN7XG99_ELEMC</name>
<dbReference type="GO" id="GO:0005524">
    <property type="term" value="F:ATP binding"/>
    <property type="evidence" value="ECO:0007669"/>
    <property type="project" value="UniProtKB-KW"/>
</dbReference>
<dbReference type="SUPFAM" id="SSF52540">
    <property type="entry name" value="P-loop containing nucleoside triphosphate hydrolases"/>
    <property type="match status" value="1"/>
</dbReference>
<keyword evidence="6" id="KW-0067">ATP-binding</keyword>
<dbReference type="InterPro" id="IPR029495">
    <property type="entry name" value="NACHT-assoc"/>
</dbReference>
<dbReference type="Gene3D" id="1.10.533.10">
    <property type="entry name" value="Death Domain, Fas"/>
    <property type="match status" value="1"/>
</dbReference>
<comment type="caution">
    <text evidence="9">The sequence shown here is derived from an EMBL/GenBank/DDBJ whole genome shotgun (WGS) entry which is preliminary data.</text>
</comment>
<dbReference type="SUPFAM" id="SSF47986">
    <property type="entry name" value="DEATH domain"/>
    <property type="match status" value="1"/>
</dbReference>